<dbReference type="STRING" id="6290.A0A0N4VUS6"/>
<dbReference type="InterPro" id="IPR001878">
    <property type="entry name" value="Znf_CCHC"/>
</dbReference>
<feature type="compositionally biased region" description="Low complexity" evidence="3">
    <location>
        <begin position="113"/>
        <end position="125"/>
    </location>
</feature>
<evidence type="ECO:0000256" key="1">
    <source>
        <dbReference type="PROSITE-ProRule" id="PRU00047"/>
    </source>
</evidence>
<dbReference type="PANTHER" id="PTHR31524:SF2">
    <property type="entry name" value="PROTEIN CBG10426"/>
    <property type="match status" value="1"/>
</dbReference>
<keyword evidence="1" id="KW-0479">Metal-binding</keyword>
<reference evidence="7" key="1">
    <citation type="submission" date="2017-02" db="UniProtKB">
        <authorList>
            <consortium name="WormBaseParasite"/>
        </authorList>
    </citation>
    <scope>IDENTIFICATION</scope>
</reference>
<dbReference type="SMART" id="SM00343">
    <property type="entry name" value="ZnF_C2HC"/>
    <property type="match status" value="1"/>
</dbReference>
<name>A0A0N4VUS6_HAEPC</name>
<dbReference type="InterPro" id="IPR036875">
    <property type="entry name" value="Znf_CCHC_sf"/>
</dbReference>
<evidence type="ECO:0000313" key="7">
    <source>
        <dbReference type="WBParaSite" id="HPLM_0000104301-mRNA-1"/>
    </source>
</evidence>
<dbReference type="GO" id="GO:0003676">
    <property type="term" value="F:nucleic acid binding"/>
    <property type="evidence" value="ECO:0007669"/>
    <property type="project" value="InterPro"/>
</dbReference>
<accession>A0A0N4VUS6</accession>
<dbReference type="GO" id="GO:0019899">
    <property type="term" value="F:enzyme binding"/>
    <property type="evidence" value="ECO:0007669"/>
    <property type="project" value="UniProtKB-ARBA"/>
</dbReference>
<dbReference type="Gene3D" id="4.10.60.10">
    <property type="entry name" value="Zinc finger, CCHC-type"/>
    <property type="match status" value="1"/>
</dbReference>
<dbReference type="EMBL" id="UZAF01001158">
    <property type="protein sequence ID" value="VDO07588.1"/>
    <property type="molecule type" value="Genomic_DNA"/>
</dbReference>
<keyword evidence="1" id="KW-0862">Zinc</keyword>
<evidence type="ECO:0000256" key="2">
    <source>
        <dbReference type="SAM" id="Coils"/>
    </source>
</evidence>
<sequence>MVEQLLAEATADRLIRPSFPHQPIEVKAASPLRNGPNRSRQFSSRFNSNRNSNNNFQRSPGRDIPRTSQRATSPSCYNCGGKGHYSRYCSSPRYSRQNTGTPSQRSYSRERSFSSPPRSSYSRPYSDSRRRVDFELSQAREQIKALTLSLRDNESALQQSDARINALVKRNEELANSTFGHPSSFASPSSPHVKFILPICMLLCCTVVGAVPTSAWLCPRDSADTIARIPLSYNCSHILPKVDGTPLPLPLHVYRPNTVRYDTPAFLCKIITRTVTFSVNFFGYRFENHTETYSVVSLETCQLMTQHHRCEYGDMSQADNIWSSSNTLAIDWPSAPFGCCVQKTVTVSNCLLIPTTVHMRHGSEVPDSPVGNLAKCSYEAGHCLLKDGSMLWWTPNKRELCRFIPVMKMKGRQLGEVWISDSKEFALSWRDSSTRIQDCGAPLILTDQGYAITPVTRVPRSAAPDTGLITSNQLAAQLLAVEGSVHSAVSALFHHALSAICDRTNLLAFALHTSLSTNPTLTVRNLLGRNDIAATSVGNDLVQIHRCMPVPSQSVRLIPFNSSCFSKPLVELSLPRGALITSFIDPSTLVLSHDATPIDCSNISPFYFNNAQAYYRFDSISGDIQAVPPSQVRQIAVPSTFNESVVALPLTIFHNLVLTNLSELVQDHQWTELWSSVSPDYLLKASSVATSISSSTATHSSLSSTFSLFPSLWGSWSAFDIWVSLCSLCVSFGLLRTAIILYCNIYYPGALPAFREQFM</sequence>
<dbReference type="PANTHER" id="PTHR31524">
    <property type="match status" value="1"/>
</dbReference>
<feature type="domain" description="CCHC-type" evidence="4">
    <location>
        <begin position="76"/>
        <end position="89"/>
    </location>
</feature>
<organism evidence="7">
    <name type="scientific">Haemonchus placei</name>
    <name type="common">Barber's pole worm</name>
    <dbReference type="NCBI Taxonomy" id="6290"/>
    <lineage>
        <taxon>Eukaryota</taxon>
        <taxon>Metazoa</taxon>
        <taxon>Ecdysozoa</taxon>
        <taxon>Nematoda</taxon>
        <taxon>Chromadorea</taxon>
        <taxon>Rhabditida</taxon>
        <taxon>Rhabditina</taxon>
        <taxon>Rhabditomorpha</taxon>
        <taxon>Strongyloidea</taxon>
        <taxon>Trichostrongylidae</taxon>
        <taxon>Haemonchus</taxon>
    </lineage>
</organism>
<feature type="compositionally biased region" description="Low complexity" evidence="3">
    <location>
        <begin position="37"/>
        <end position="59"/>
    </location>
</feature>
<keyword evidence="1" id="KW-0863">Zinc-finger</keyword>
<feature type="compositionally biased region" description="Polar residues" evidence="3">
    <location>
        <begin position="66"/>
        <end position="76"/>
    </location>
</feature>
<reference evidence="5 6" key="2">
    <citation type="submission" date="2018-11" db="EMBL/GenBank/DDBJ databases">
        <authorList>
            <consortium name="Pathogen Informatics"/>
        </authorList>
    </citation>
    <scope>NUCLEOTIDE SEQUENCE [LARGE SCALE GENOMIC DNA]</scope>
    <source>
        <strain evidence="5 6">MHpl1</strain>
    </source>
</reference>
<dbReference type="AlphaFoldDB" id="A0A0N4VUS6"/>
<keyword evidence="6" id="KW-1185">Reference proteome</keyword>
<dbReference type="WBParaSite" id="HPLM_0000104301-mRNA-1">
    <property type="protein sequence ID" value="HPLM_0000104301-mRNA-1"/>
    <property type="gene ID" value="HPLM_0000104301"/>
</dbReference>
<keyword evidence="2" id="KW-0175">Coiled coil</keyword>
<dbReference type="PROSITE" id="PS50158">
    <property type="entry name" value="ZF_CCHC"/>
    <property type="match status" value="1"/>
</dbReference>
<dbReference type="OrthoDB" id="5869299at2759"/>
<dbReference type="Proteomes" id="UP000268014">
    <property type="component" value="Unassembled WGS sequence"/>
</dbReference>
<feature type="compositionally biased region" description="Low complexity" evidence="3">
    <location>
        <begin position="86"/>
        <end position="96"/>
    </location>
</feature>
<evidence type="ECO:0000313" key="5">
    <source>
        <dbReference type="EMBL" id="VDO07588.1"/>
    </source>
</evidence>
<gene>
    <name evidence="5" type="ORF">HPLM_LOCUS1044</name>
</gene>
<evidence type="ECO:0000256" key="3">
    <source>
        <dbReference type="SAM" id="MobiDB-lite"/>
    </source>
</evidence>
<dbReference type="GO" id="GO:0008270">
    <property type="term" value="F:zinc ion binding"/>
    <property type="evidence" value="ECO:0007669"/>
    <property type="project" value="UniProtKB-KW"/>
</dbReference>
<feature type="region of interest" description="Disordered" evidence="3">
    <location>
        <begin position="25"/>
        <end position="127"/>
    </location>
</feature>
<dbReference type="GO" id="GO:0005737">
    <property type="term" value="C:cytoplasm"/>
    <property type="evidence" value="ECO:0007669"/>
    <property type="project" value="UniProtKB-ARBA"/>
</dbReference>
<proteinExistence type="predicted"/>
<feature type="coiled-coil region" evidence="2">
    <location>
        <begin position="136"/>
        <end position="177"/>
    </location>
</feature>
<dbReference type="SUPFAM" id="SSF57756">
    <property type="entry name" value="Retrovirus zinc finger-like domains"/>
    <property type="match status" value="1"/>
</dbReference>
<evidence type="ECO:0000313" key="6">
    <source>
        <dbReference type="Proteomes" id="UP000268014"/>
    </source>
</evidence>
<protein>
    <submittedName>
        <fullName evidence="7">CCHC-type domain-containing protein</fullName>
    </submittedName>
</protein>
<evidence type="ECO:0000259" key="4">
    <source>
        <dbReference type="PROSITE" id="PS50158"/>
    </source>
</evidence>